<keyword evidence="5 13" id="KW-1133">Transmembrane helix</keyword>
<keyword evidence="6" id="KW-0915">Sodium</keyword>
<evidence type="ECO:0000256" key="6">
    <source>
        <dbReference type="ARBA" id="ARBA00023053"/>
    </source>
</evidence>
<accession>A0ABQ6N4M0</accession>
<keyword evidence="9 11" id="KW-0739">Sodium transport</keyword>
<comment type="subcellular location">
    <subcellularLocation>
        <location evidence="1">Membrane</location>
        <topology evidence="1">Multi-pass membrane protein</topology>
    </subcellularLocation>
</comment>
<evidence type="ECO:0000256" key="5">
    <source>
        <dbReference type="ARBA" id="ARBA00022989"/>
    </source>
</evidence>
<evidence type="ECO:0000313" key="15">
    <source>
        <dbReference type="Proteomes" id="UP001165060"/>
    </source>
</evidence>
<sequence>MVKLADQDSRSLFYRRTWKATIFAMSALCLYLVVSNLLTYVAFYTVSTLTVSTEVSADSLTFPAVTICNNNVLMDVDEDDDYALPQYLHRLCNTPIDDSNFQEAMEEISNITAEELLEYGGTLKDLVTYCDVNGVECTDEEWEAVVPGGTDWGKCWTLTPSAANSKAKGVGVDNAINLELNLQEDYFCAALSESVGLQLSVHERNTWPNPNTGITLSPAANWNLGMQTLKTVNLPWPYSDCDVDAKKYSSTEPCYEKCVVEVVADSCGCKLEKADPTQGGKESELPNCDDDDGDQECADEVISAWFDDSASCSCPAEPCSYMTYKIMSSSHSRWPSKPYEQLMKDAGKWGGANPEETVSARIYCNSYTHEESGEKPEMSFVELLSNIGGSLGLCLGMSLVTVGETVELLSVLWTRARKVRGAAREERAREERGGEMQNKAAEGGAQPEEEDTR</sequence>
<dbReference type="EMBL" id="BRYB01002175">
    <property type="protein sequence ID" value="GMI40697.1"/>
    <property type="molecule type" value="Genomic_DNA"/>
</dbReference>
<evidence type="ECO:0000256" key="8">
    <source>
        <dbReference type="ARBA" id="ARBA00023136"/>
    </source>
</evidence>
<keyword evidence="7 11" id="KW-0406">Ion transport</keyword>
<keyword evidence="10 11" id="KW-0407">Ion channel</keyword>
<keyword evidence="4 11" id="KW-0812">Transmembrane</keyword>
<comment type="caution">
    <text evidence="14">The sequence shown here is derived from an EMBL/GenBank/DDBJ whole genome shotgun (WGS) entry which is preliminary data.</text>
</comment>
<feature type="transmembrane region" description="Helical" evidence="13">
    <location>
        <begin position="21"/>
        <end position="43"/>
    </location>
</feature>
<feature type="region of interest" description="Disordered" evidence="12">
    <location>
        <begin position="420"/>
        <end position="453"/>
    </location>
</feature>
<dbReference type="Gene3D" id="1.10.287.770">
    <property type="entry name" value="YojJ-like"/>
    <property type="match status" value="1"/>
</dbReference>
<gene>
    <name evidence="14" type="ORF">TeGR_g1486</name>
</gene>
<keyword evidence="2 11" id="KW-0813">Transport</keyword>
<evidence type="ECO:0000256" key="12">
    <source>
        <dbReference type="SAM" id="MobiDB-lite"/>
    </source>
</evidence>
<dbReference type="Gene3D" id="2.60.470.10">
    <property type="entry name" value="Acid-sensing ion channels like domains"/>
    <property type="match status" value="1"/>
</dbReference>
<evidence type="ECO:0000256" key="9">
    <source>
        <dbReference type="ARBA" id="ARBA00023201"/>
    </source>
</evidence>
<dbReference type="InterPro" id="IPR001873">
    <property type="entry name" value="ENaC"/>
</dbReference>
<reference evidence="14 15" key="1">
    <citation type="journal article" date="2023" name="Commun. Biol.">
        <title>Genome analysis of Parmales, the sister group of diatoms, reveals the evolutionary specialization of diatoms from phago-mixotrophs to photoautotrophs.</title>
        <authorList>
            <person name="Ban H."/>
            <person name="Sato S."/>
            <person name="Yoshikawa S."/>
            <person name="Yamada K."/>
            <person name="Nakamura Y."/>
            <person name="Ichinomiya M."/>
            <person name="Sato N."/>
            <person name="Blanc-Mathieu R."/>
            <person name="Endo H."/>
            <person name="Kuwata A."/>
            <person name="Ogata H."/>
        </authorList>
    </citation>
    <scope>NUCLEOTIDE SEQUENCE [LARGE SCALE GENOMIC DNA]</scope>
</reference>
<evidence type="ECO:0000256" key="7">
    <source>
        <dbReference type="ARBA" id="ARBA00023065"/>
    </source>
</evidence>
<evidence type="ECO:0000256" key="3">
    <source>
        <dbReference type="ARBA" id="ARBA00022461"/>
    </source>
</evidence>
<evidence type="ECO:0000256" key="1">
    <source>
        <dbReference type="ARBA" id="ARBA00004141"/>
    </source>
</evidence>
<keyword evidence="15" id="KW-1185">Reference proteome</keyword>
<dbReference type="PANTHER" id="PTHR11690">
    <property type="entry name" value="AMILORIDE-SENSITIVE SODIUM CHANNEL-RELATED"/>
    <property type="match status" value="1"/>
</dbReference>
<feature type="compositionally biased region" description="Basic and acidic residues" evidence="12">
    <location>
        <begin position="422"/>
        <end position="434"/>
    </location>
</feature>
<protein>
    <submittedName>
        <fullName evidence="14">Uncharacterized protein</fullName>
    </submittedName>
</protein>
<evidence type="ECO:0000256" key="10">
    <source>
        <dbReference type="ARBA" id="ARBA00023303"/>
    </source>
</evidence>
<dbReference type="Proteomes" id="UP001165060">
    <property type="component" value="Unassembled WGS sequence"/>
</dbReference>
<evidence type="ECO:0000256" key="4">
    <source>
        <dbReference type="ARBA" id="ARBA00022692"/>
    </source>
</evidence>
<proteinExistence type="inferred from homology"/>
<keyword evidence="8 13" id="KW-0472">Membrane</keyword>
<evidence type="ECO:0000256" key="13">
    <source>
        <dbReference type="SAM" id="Phobius"/>
    </source>
</evidence>
<evidence type="ECO:0000256" key="11">
    <source>
        <dbReference type="RuleBase" id="RU000679"/>
    </source>
</evidence>
<comment type="similarity">
    <text evidence="11">Belongs to the amiloride-sensitive sodium channel (TC 1.A.6) family.</text>
</comment>
<dbReference type="Pfam" id="PF00858">
    <property type="entry name" value="ASC"/>
    <property type="match status" value="1"/>
</dbReference>
<organism evidence="14 15">
    <name type="scientific">Tetraparma gracilis</name>
    <dbReference type="NCBI Taxonomy" id="2962635"/>
    <lineage>
        <taxon>Eukaryota</taxon>
        <taxon>Sar</taxon>
        <taxon>Stramenopiles</taxon>
        <taxon>Ochrophyta</taxon>
        <taxon>Bolidophyceae</taxon>
        <taxon>Parmales</taxon>
        <taxon>Triparmaceae</taxon>
        <taxon>Tetraparma</taxon>
    </lineage>
</organism>
<name>A0ABQ6N4M0_9STRA</name>
<evidence type="ECO:0000256" key="2">
    <source>
        <dbReference type="ARBA" id="ARBA00022448"/>
    </source>
</evidence>
<evidence type="ECO:0000313" key="14">
    <source>
        <dbReference type="EMBL" id="GMI40697.1"/>
    </source>
</evidence>
<keyword evidence="3 11" id="KW-0894">Sodium channel</keyword>
<dbReference type="PRINTS" id="PR01078">
    <property type="entry name" value="AMINACHANNEL"/>
</dbReference>